<feature type="domain" description="Transcriptional coactivator p15 (PC4) C-terminal" evidence="11">
    <location>
        <begin position="61"/>
        <end position="109"/>
    </location>
</feature>
<keyword evidence="4" id="KW-0805">Transcription regulation</keyword>
<dbReference type="GO" id="GO:0060261">
    <property type="term" value="P:positive regulation of transcription initiation by RNA polymerase II"/>
    <property type="evidence" value="ECO:0007669"/>
    <property type="project" value="InterPro"/>
</dbReference>
<evidence type="ECO:0000256" key="3">
    <source>
        <dbReference type="ARBA" id="ARBA00013386"/>
    </source>
</evidence>
<dbReference type="InterPro" id="IPR003173">
    <property type="entry name" value="PC4_C"/>
</dbReference>
<keyword evidence="13" id="KW-1185">Reference proteome</keyword>
<reference evidence="13" key="1">
    <citation type="journal article" date="2002" name="Science">
        <title>The draft genome of Ciona intestinalis: insights into chordate and vertebrate origins.</title>
        <authorList>
            <person name="Dehal P."/>
            <person name="Satou Y."/>
            <person name="Campbell R.K."/>
            <person name="Chapman J."/>
            <person name="Degnan B."/>
            <person name="De Tomaso A."/>
            <person name="Davidson B."/>
            <person name="Di Gregorio A."/>
            <person name="Gelpke M."/>
            <person name="Goodstein D.M."/>
            <person name="Harafuji N."/>
            <person name="Hastings K.E."/>
            <person name="Ho I."/>
            <person name="Hotta K."/>
            <person name="Huang W."/>
            <person name="Kawashima T."/>
            <person name="Lemaire P."/>
            <person name="Martinez D."/>
            <person name="Meinertzhagen I.A."/>
            <person name="Necula S."/>
            <person name="Nonaka M."/>
            <person name="Putnam N."/>
            <person name="Rash S."/>
            <person name="Saiga H."/>
            <person name="Satake M."/>
            <person name="Terry A."/>
            <person name="Yamada L."/>
            <person name="Wang H.G."/>
            <person name="Awazu S."/>
            <person name="Azumi K."/>
            <person name="Boore J."/>
            <person name="Branno M."/>
            <person name="Chin-Bow S."/>
            <person name="DeSantis R."/>
            <person name="Doyle S."/>
            <person name="Francino P."/>
            <person name="Keys D.N."/>
            <person name="Haga S."/>
            <person name="Hayashi H."/>
            <person name="Hino K."/>
            <person name="Imai K.S."/>
            <person name="Inaba K."/>
            <person name="Kano S."/>
            <person name="Kobayashi K."/>
            <person name="Kobayashi M."/>
            <person name="Lee B.I."/>
            <person name="Makabe K.W."/>
            <person name="Manohar C."/>
            <person name="Matassi G."/>
            <person name="Medina M."/>
            <person name="Mochizuki Y."/>
            <person name="Mount S."/>
            <person name="Morishita T."/>
            <person name="Miura S."/>
            <person name="Nakayama A."/>
            <person name="Nishizaka S."/>
            <person name="Nomoto H."/>
            <person name="Ohta F."/>
            <person name="Oishi K."/>
            <person name="Rigoutsos I."/>
            <person name="Sano M."/>
            <person name="Sasaki A."/>
            <person name="Sasakura Y."/>
            <person name="Shoguchi E."/>
            <person name="Shin-i T."/>
            <person name="Spagnuolo A."/>
            <person name="Stainier D."/>
            <person name="Suzuki M.M."/>
            <person name="Tassy O."/>
            <person name="Takatori N."/>
            <person name="Tokuoka M."/>
            <person name="Yagi K."/>
            <person name="Yoshizaki F."/>
            <person name="Wada S."/>
            <person name="Zhang C."/>
            <person name="Hyatt P.D."/>
            <person name="Larimer F."/>
            <person name="Detter C."/>
            <person name="Doggett N."/>
            <person name="Glavina T."/>
            <person name="Hawkins T."/>
            <person name="Richardson P."/>
            <person name="Lucas S."/>
            <person name="Kohara Y."/>
            <person name="Levine M."/>
            <person name="Satoh N."/>
            <person name="Rokhsar D.S."/>
        </authorList>
    </citation>
    <scope>NUCLEOTIDE SEQUENCE [LARGE SCALE GENOMIC DNA]</scope>
</reference>
<dbReference type="HOGENOM" id="CLU_104273_1_1_1"/>
<dbReference type="EMBL" id="EAAA01000732">
    <property type="status" value="NOT_ANNOTATED_CDS"/>
    <property type="molecule type" value="Genomic_DNA"/>
</dbReference>
<feature type="region of interest" description="Disordered" evidence="10">
    <location>
        <begin position="1"/>
        <end position="61"/>
    </location>
</feature>
<evidence type="ECO:0000256" key="10">
    <source>
        <dbReference type="SAM" id="MobiDB-lite"/>
    </source>
</evidence>
<dbReference type="Ensembl" id="ENSCINT00000029879.1">
    <property type="protein sequence ID" value="ENSCINP00000029633.1"/>
    <property type="gene ID" value="ENSCING00000017560.1"/>
</dbReference>
<evidence type="ECO:0000256" key="7">
    <source>
        <dbReference type="ARBA" id="ARBA00023242"/>
    </source>
</evidence>
<dbReference type="GeneTree" id="ENSGT00940000166509"/>
<evidence type="ECO:0000259" key="11">
    <source>
        <dbReference type="Pfam" id="PF02229"/>
    </source>
</evidence>
<keyword evidence="7" id="KW-0539">Nucleus</keyword>
<name>F6ZYN8_CIOIN</name>
<dbReference type="STRING" id="7719.ENSCINP00000029633"/>
<keyword evidence="6" id="KW-0804">Transcription</keyword>
<proteinExistence type="inferred from homology"/>
<dbReference type="GO" id="GO:0003713">
    <property type="term" value="F:transcription coactivator activity"/>
    <property type="evidence" value="ECO:0000318"/>
    <property type="project" value="GO_Central"/>
</dbReference>
<feature type="compositionally biased region" description="Basic residues" evidence="10">
    <location>
        <begin position="20"/>
        <end position="33"/>
    </location>
</feature>
<dbReference type="FunCoup" id="F6ZYN8">
    <property type="interactions" value="232"/>
</dbReference>
<dbReference type="Gene3D" id="2.30.31.10">
    <property type="entry name" value="Transcriptional Coactivator Pc4, Chain A"/>
    <property type="match status" value="1"/>
</dbReference>
<reference evidence="12" key="3">
    <citation type="submission" date="2025-08" db="UniProtKB">
        <authorList>
            <consortium name="Ensembl"/>
        </authorList>
    </citation>
    <scope>IDENTIFICATION</scope>
</reference>
<evidence type="ECO:0000256" key="8">
    <source>
        <dbReference type="ARBA" id="ARBA00024848"/>
    </source>
</evidence>
<sequence>MPKKENLTSSDSDSENEKKLKAKLRKDQSRKRKSEPEVQNSGKRSNVPTPEVGGNSNEKIHLGKMKFIDVRTFKDKILIDIREHYQKDGEIKPGKKGISLSTEQWEKLKMSMEEVDSRIQQF</sequence>
<evidence type="ECO:0000256" key="9">
    <source>
        <dbReference type="ARBA" id="ARBA00031984"/>
    </source>
</evidence>
<dbReference type="AlphaFoldDB" id="F6ZYN8"/>
<evidence type="ECO:0000313" key="13">
    <source>
        <dbReference type="Proteomes" id="UP000008144"/>
    </source>
</evidence>
<comment type="function">
    <text evidence="8">General coactivator that functions cooperatively with TAFs and mediates functional interactions between upstream activators and the general transcriptional machinery. May be involved in stabilizing the multiprotein transcription complex. Binds single-stranded DNA. Also binds, in vitro, non-specifically to double-stranded DNA (ds DNA).</text>
</comment>
<reference evidence="12" key="2">
    <citation type="journal article" date="2008" name="Genome Biol.">
        <title>Improved genome assembly and evidence-based global gene model set for the chordate Ciona intestinalis: new insight into intron and operon populations.</title>
        <authorList>
            <person name="Satou Y."/>
            <person name="Mineta K."/>
            <person name="Ogasawara M."/>
            <person name="Sasakura Y."/>
            <person name="Shoguchi E."/>
            <person name="Ueno K."/>
            <person name="Yamada L."/>
            <person name="Matsumoto J."/>
            <person name="Wasserscheid J."/>
            <person name="Dewar K."/>
            <person name="Wiley G.B."/>
            <person name="Macmil S.L."/>
            <person name="Roe B.A."/>
            <person name="Zeller R.W."/>
            <person name="Hastings K.E."/>
            <person name="Lemaire P."/>
            <person name="Lindquist E."/>
            <person name="Endo T."/>
            <person name="Hotta K."/>
            <person name="Inaba K."/>
        </authorList>
    </citation>
    <scope>NUCLEOTIDE SEQUENCE [LARGE SCALE GENOMIC DNA]</scope>
    <source>
        <strain evidence="12">wild type</strain>
    </source>
</reference>
<dbReference type="Proteomes" id="UP000008144">
    <property type="component" value="Chromosome 11"/>
</dbReference>
<dbReference type="FunFam" id="2.30.31.10:FF:000009">
    <property type="entry name" value="activated RNA polymerase II transcriptional coactivator p15-like"/>
    <property type="match status" value="1"/>
</dbReference>
<dbReference type="OMA" id="DQWKELR"/>
<dbReference type="SUPFAM" id="SSF54447">
    <property type="entry name" value="ssDNA-binding transcriptional regulator domain"/>
    <property type="match status" value="1"/>
</dbReference>
<reference evidence="12" key="4">
    <citation type="submission" date="2025-09" db="UniProtKB">
        <authorList>
            <consortium name="Ensembl"/>
        </authorList>
    </citation>
    <scope>IDENTIFICATION</scope>
</reference>
<dbReference type="GO" id="GO:0005667">
    <property type="term" value="C:transcription regulator complex"/>
    <property type="evidence" value="ECO:0000318"/>
    <property type="project" value="GO_Central"/>
</dbReference>
<accession>F6ZYN8</accession>
<evidence type="ECO:0000256" key="6">
    <source>
        <dbReference type="ARBA" id="ARBA00023163"/>
    </source>
</evidence>
<evidence type="ECO:0000256" key="1">
    <source>
        <dbReference type="ARBA" id="ARBA00004123"/>
    </source>
</evidence>
<evidence type="ECO:0000256" key="2">
    <source>
        <dbReference type="ARBA" id="ARBA00009001"/>
    </source>
</evidence>
<dbReference type="InParanoid" id="F6ZYN8"/>
<dbReference type="GO" id="GO:0005634">
    <property type="term" value="C:nucleus"/>
    <property type="evidence" value="ECO:0000318"/>
    <property type="project" value="GO_Central"/>
</dbReference>
<protein>
    <recommendedName>
        <fullName evidence="3">Activated RNA polymerase II transcriptional coactivator p15</fullName>
    </recommendedName>
    <alternativeName>
        <fullName evidence="9">SUB1 homolog</fullName>
    </alternativeName>
</protein>
<evidence type="ECO:0000313" key="12">
    <source>
        <dbReference type="Ensembl" id="ENSCINP00000029633.1"/>
    </source>
</evidence>
<organism evidence="12 13">
    <name type="scientific">Ciona intestinalis</name>
    <name type="common">Transparent sea squirt</name>
    <name type="synonym">Ascidia intestinalis</name>
    <dbReference type="NCBI Taxonomy" id="7719"/>
    <lineage>
        <taxon>Eukaryota</taxon>
        <taxon>Metazoa</taxon>
        <taxon>Chordata</taxon>
        <taxon>Tunicata</taxon>
        <taxon>Ascidiacea</taxon>
        <taxon>Phlebobranchia</taxon>
        <taxon>Cionidae</taxon>
        <taxon>Ciona</taxon>
    </lineage>
</organism>
<dbReference type="InterPro" id="IPR009044">
    <property type="entry name" value="ssDNA-bd_transcriptional_reg"/>
</dbReference>
<dbReference type="GO" id="GO:0003677">
    <property type="term" value="F:DNA binding"/>
    <property type="evidence" value="ECO:0007669"/>
    <property type="project" value="UniProtKB-KW"/>
</dbReference>
<dbReference type="InterPro" id="IPR045125">
    <property type="entry name" value="Sub1/Tcp4-like"/>
</dbReference>
<evidence type="ECO:0000256" key="4">
    <source>
        <dbReference type="ARBA" id="ARBA00023015"/>
    </source>
</evidence>
<evidence type="ECO:0000256" key="5">
    <source>
        <dbReference type="ARBA" id="ARBA00023125"/>
    </source>
</evidence>
<comment type="subcellular location">
    <subcellularLocation>
        <location evidence="1">Nucleus</location>
    </subcellularLocation>
</comment>
<comment type="similarity">
    <text evidence="2">Belongs to the transcriptional coactivator PC4 family.</text>
</comment>
<dbReference type="Pfam" id="PF02229">
    <property type="entry name" value="PC4"/>
    <property type="match status" value="1"/>
</dbReference>
<keyword evidence="5" id="KW-0238">DNA-binding</keyword>
<dbReference type="PANTHER" id="PTHR13215">
    <property type="entry name" value="RNA POLYMERASE II TRANSCRIPTIONAL COACTIVATOR"/>
    <property type="match status" value="1"/>
</dbReference>
<feature type="compositionally biased region" description="Polar residues" evidence="10">
    <location>
        <begin position="37"/>
        <end position="48"/>
    </location>
</feature>